<proteinExistence type="predicted"/>
<evidence type="ECO:0000256" key="4">
    <source>
        <dbReference type="PROSITE-ProRule" id="PRU00176"/>
    </source>
</evidence>
<evidence type="ECO:0000259" key="6">
    <source>
        <dbReference type="PROSITE" id="PS50102"/>
    </source>
</evidence>
<dbReference type="Gene3D" id="3.30.70.330">
    <property type="match status" value="1"/>
</dbReference>
<dbReference type="Pfam" id="PF00076">
    <property type="entry name" value="RRM_1"/>
    <property type="match status" value="1"/>
</dbReference>
<dbReference type="EMBL" id="ML014127">
    <property type="protein sequence ID" value="RKP03188.1"/>
    <property type="molecule type" value="Genomic_DNA"/>
</dbReference>
<dbReference type="InterPro" id="IPR035979">
    <property type="entry name" value="RBD_domain_sf"/>
</dbReference>
<dbReference type="STRING" id="1555241.A0A4P9XCL7"/>
<evidence type="ECO:0000256" key="5">
    <source>
        <dbReference type="SAM" id="MobiDB-lite"/>
    </source>
</evidence>
<evidence type="ECO:0000256" key="2">
    <source>
        <dbReference type="ARBA" id="ARBA00022884"/>
    </source>
</evidence>
<sequence>MPTRISKKRGHVAGAGAAATSKKSRRDFLPPAPPASNKVGTVYLGRIPHGFYEEQMRDYFKQFGEITQLRLSRNKKTGASKHFAFIQFAEAQVAKIVAETMNNYLMFGHLLKCQLIPEDKVHPETWKGANRKFVVMGPKPAALVNQSCIVPAAAYASTVAALVEKETKQNEKMKTLGIDYQ</sequence>
<feature type="region of interest" description="Disordered" evidence="5">
    <location>
        <begin position="1"/>
        <end position="33"/>
    </location>
</feature>
<evidence type="ECO:0000313" key="8">
    <source>
        <dbReference type="Proteomes" id="UP000274922"/>
    </source>
</evidence>
<dbReference type="InterPro" id="IPR012677">
    <property type="entry name" value="Nucleotide-bd_a/b_plait_sf"/>
</dbReference>
<dbReference type="PANTHER" id="PTHR46754">
    <property type="entry name" value="MKI67 FHA DOMAIN-INTERACTING NUCLEOLAR PHOSPHOPROTEIN"/>
    <property type="match status" value="1"/>
</dbReference>
<feature type="compositionally biased region" description="Basic residues" evidence="5">
    <location>
        <begin position="1"/>
        <end position="11"/>
    </location>
</feature>
<accession>A0A4P9XCL7</accession>
<dbReference type="OrthoDB" id="21467at2759"/>
<dbReference type="AlphaFoldDB" id="A0A4P9XCL7"/>
<evidence type="ECO:0000313" key="7">
    <source>
        <dbReference type="EMBL" id="RKP03188.1"/>
    </source>
</evidence>
<name>A0A4P9XCL7_9FUNG</name>
<gene>
    <name evidence="7" type="ORF">CXG81DRAFT_9853</name>
</gene>
<keyword evidence="2 4" id="KW-0694">RNA-binding</keyword>
<feature type="non-terminal residue" evidence="7">
    <location>
        <position position="181"/>
    </location>
</feature>
<dbReference type="CDD" id="cd12307">
    <property type="entry name" value="RRM_NIFK_like"/>
    <property type="match status" value="1"/>
</dbReference>
<dbReference type="GO" id="GO:0005730">
    <property type="term" value="C:nucleolus"/>
    <property type="evidence" value="ECO:0007669"/>
    <property type="project" value="UniProtKB-SubCell"/>
</dbReference>
<protein>
    <recommendedName>
        <fullName evidence="6">RRM domain-containing protein</fullName>
    </recommendedName>
</protein>
<feature type="domain" description="RRM" evidence="6">
    <location>
        <begin position="40"/>
        <end position="118"/>
    </location>
</feature>
<dbReference type="GO" id="GO:0003723">
    <property type="term" value="F:RNA binding"/>
    <property type="evidence" value="ECO:0007669"/>
    <property type="project" value="UniProtKB-UniRule"/>
</dbReference>
<dbReference type="PROSITE" id="PS50102">
    <property type="entry name" value="RRM"/>
    <property type="match status" value="1"/>
</dbReference>
<dbReference type="Proteomes" id="UP000274922">
    <property type="component" value="Unassembled WGS sequence"/>
</dbReference>
<dbReference type="InterPro" id="IPR000504">
    <property type="entry name" value="RRM_dom"/>
</dbReference>
<dbReference type="SMART" id="SM00360">
    <property type="entry name" value="RRM"/>
    <property type="match status" value="1"/>
</dbReference>
<keyword evidence="3" id="KW-0539">Nucleus</keyword>
<reference evidence="8" key="1">
    <citation type="journal article" date="2018" name="Nat. Microbiol.">
        <title>Leveraging single-cell genomics to expand the fungal tree of life.</title>
        <authorList>
            <person name="Ahrendt S.R."/>
            <person name="Quandt C.A."/>
            <person name="Ciobanu D."/>
            <person name="Clum A."/>
            <person name="Salamov A."/>
            <person name="Andreopoulos B."/>
            <person name="Cheng J.F."/>
            <person name="Woyke T."/>
            <person name="Pelin A."/>
            <person name="Henrissat B."/>
            <person name="Reynolds N.K."/>
            <person name="Benny G.L."/>
            <person name="Smith M.E."/>
            <person name="James T.Y."/>
            <person name="Grigoriev I.V."/>
        </authorList>
    </citation>
    <scope>NUCLEOTIDE SEQUENCE [LARGE SCALE GENOMIC DNA]</scope>
    <source>
        <strain evidence="8">ATCC 52028</strain>
    </source>
</reference>
<organism evidence="7 8">
    <name type="scientific">Caulochytrium protostelioides</name>
    <dbReference type="NCBI Taxonomy" id="1555241"/>
    <lineage>
        <taxon>Eukaryota</taxon>
        <taxon>Fungi</taxon>
        <taxon>Fungi incertae sedis</taxon>
        <taxon>Chytridiomycota</taxon>
        <taxon>Chytridiomycota incertae sedis</taxon>
        <taxon>Chytridiomycetes</taxon>
        <taxon>Caulochytriales</taxon>
        <taxon>Caulochytriaceae</taxon>
        <taxon>Caulochytrium</taxon>
    </lineage>
</organism>
<keyword evidence="8" id="KW-1185">Reference proteome</keyword>
<evidence type="ECO:0000256" key="1">
    <source>
        <dbReference type="ARBA" id="ARBA00004604"/>
    </source>
</evidence>
<dbReference type="SUPFAM" id="SSF54928">
    <property type="entry name" value="RNA-binding domain, RBD"/>
    <property type="match status" value="1"/>
</dbReference>
<evidence type="ECO:0000256" key="3">
    <source>
        <dbReference type="ARBA" id="ARBA00023242"/>
    </source>
</evidence>
<comment type="subcellular location">
    <subcellularLocation>
        <location evidence="1">Nucleus</location>
        <location evidence="1">Nucleolus</location>
    </subcellularLocation>
</comment>